<keyword evidence="2" id="KW-1185">Reference proteome</keyword>
<sequence>MQKGLIAGCVVILIILGGCQEKVEPEDIVVERHSELENEKRFTAFLTNVQQGKADKIRITSFTTEGDPIYQDLDFDGSKLKMIVDYTEDKFGSGEIIEMACTAIKETETAERTDYVVEGCSDTDGDYLLLVKW</sequence>
<reference evidence="1 2" key="1">
    <citation type="submission" date="2018-03" db="EMBL/GenBank/DDBJ databases">
        <title>Genomic Encyclopedia of Type Strains, Phase III (KMG-III): the genomes of soil and plant-associated and newly described type strains.</title>
        <authorList>
            <person name="Whitman W."/>
        </authorList>
    </citation>
    <scope>NUCLEOTIDE SEQUENCE [LARGE SCALE GENOMIC DNA]</scope>
    <source>
        <strain evidence="1 2">CGMCC 1.12259</strain>
    </source>
</reference>
<protein>
    <submittedName>
        <fullName evidence="1">Uncharacterized protein DUF4362</fullName>
    </submittedName>
</protein>
<dbReference type="AlphaFoldDB" id="A0A2P8GAP3"/>
<dbReference type="Pfam" id="PF14275">
    <property type="entry name" value="DUF4362"/>
    <property type="match status" value="1"/>
</dbReference>
<gene>
    <name evidence="1" type="ORF">B0H99_1123</name>
</gene>
<organism evidence="1 2">
    <name type="scientific">Planomicrobium soli</name>
    <dbReference type="NCBI Taxonomy" id="1176648"/>
    <lineage>
        <taxon>Bacteria</taxon>
        <taxon>Bacillati</taxon>
        <taxon>Bacillota</taxon>
        <taxon>Bacilli</taxon>
        <taxon>Bacillales</taxon>
        <taxon>Caryophanaceae</taxon>
        <taxon>Planomicrobium</taxon>
    </lineage>
</organism>
<dbReference type="Proteomes" id="UP000242682">
    <property type="component" value="Unassembled WGS sequence"/>
</dbReference>
<dbReference type="EMBL" id="PYAT01000012">
    <property type="protein sequence ID" value="PSL31057.1"/>
    <property type="molecule type" value="Genomic_DNA"/>
</dbReference>
<evidence type="ECO:0000313" key="2">
    <source>
        <dbReference type="Proteomes" id="UP000242682"/>
    </source>
</evidence>
<dbReference type="PROSITE" id="PS51257">
    <property type="entry name" value="PROKAR_LIPOPROTEIN"/>
    <property type="match status" value="1"/>
</dbReference>
<name>A0A2P8GAP3_9BACL</name>
<dbReference type="InterPro" id="IPR025372">
    <property type="entry name" value="DUF4362"/>
</dbReference>
<comment type="caution">
    <text evidence="1">The sequence shown here is derived from an EMBL/GenBank/DDBJ whole genome shotgun (WGS) entry which is preliminary data.</text>
</comment>
<proteinExistence type="predicted"/>
<evidence type="ECO:0000313" key="1">
    <source>
        <dbReference type="EMBL" id="PSL31057.1"/>
    </source>
</evidence>
<accession>A0A2P8GAP3</accession>
<dbReference type="RefSeq" id="WP_181313677.1">
    <property type="nucleotide sequence ID" value="NZ_PYAT01000012.1"/>
</dbReference>